<dbReference type="PANTHER" id="PTHR22725">
    <property type="entry name" value="FATTY ACID-BINDING PROTEIN HOMOLOG 1-RELATED-RELATED"/>
    <property type="match status" value="1"/>
</dbReference>
<accession>A0AA36CX06</accession>
<organism evidence="5 6">
    <name type="scientific">Mesorhabditis spiculigera</name>
    <dbReference type="NCBI Taxonomy" id="96644"/>
    <lineage>
        <taxon>Eukaryota</taxon>
        <taxon>Metazoa</taxon>
        <taxon>Ecdysozoa</taxon>
        <taxon>Nematoda</taxon>
        <taxon>Chromadorea</taxon>
        <taxon>Rhabditida</taxon>
        <taxon>Rhabditina</taxon>
        <taxon>Rhabditomorpha</taxon>
        <taxon>Rhabditoidea</taxon>
        <taxon>Rhabditidae</taxon>
        <taxon>Mesorhabditinae</taxon>
        <taxon>Mesorhabditis</taxon>
    </lineage>
</organism>
<dbReference type="GO" id="GO:0008289">
    <property type="term" value="F:lipid binding"/>
    <property type="evidence" value="ECO:0007669"/>
    <property type="project" value="UniProtKB-KW"/>
</dbReference>
<name>A0AA36CX06_9BILA</name>
<comment type="similarity">
    <text evidence="1">Belongs to the calycin superfamily. Fatty-acid binding protein (FABP) family.</text>
</comment>
<dbReference type="Proteomes" id="UP001177023">
    <property type="component" value="Unassembled WGS sequence"/>
</dbReference>
<dbReference type="EMBL" id="CATQJA010002641">
    <property type="protein sequence ID" value="CAJ0575766.1"/>
    <property type="molecule type" value="Genomic_DNA"/>
</dbReference>
<evidence type="ECO:0000313" key="6">
    <source>
        <dbReference type="Proteomes" id="UP001177023"/>
    </source>
</evidence>
<proteinExistence type="inferred from homology"/>
<keyword evidence="2" id="KW-0813">Transport</keyword>
<dbReference type="CDD" id="cd00742">
    <property type="entry name" value="FABP"/>
    <property type="match status" value="1"/>
</dbReference>
<keyword evidence="4" id="KW-0732">Signal</keyword>
<keyword evidence="3" id="KW-0446">Lipid-binding</keyword>
<feature type="chain" id="PRO_5041433356" description="Cytosolic fatty-acid binding proteins domain-containing protein" evidence="4">
    <location>
        <begin position="17"/>
        <end position="160"/>
    </location>
</feature>
<dbReference type="InterPro" id="IPR000463">
    <property type="entry name" value="Fatty_acid-bd"/>
</dbReference>
<evidence type="ECO:0008006" key="7">
    <source>
        <dbReference type="Google" id="ProtNLM"/>
    </source>
</evidence>
<evidence type="ECO:0000256" key="2">
    <source>
        <dbReference type="ARBA" id="ARBA00022448"/>
    </source>
</evidence>
<dbReference type="SUPFAM" id="SSF50814">
    <property type="entry name" value="Lipocalins"/>
    <property type="match status" value="1"/>
</dbReference>
<dbReference type="AlphaFoldDB" id="A0AA36CX06"/>
<dbReference type="PANTHER" id="PTHR22725:SF2">
    <property type="entry name" value="FATTY ACID-BINDING PROTEIN HOMOLOG 1-RELATED"/>
    <property type="match status" value="1"/>
</dbReference>
<keyword evidence="6" id="KW-1185">Reference proteome</keyword>
<dbReference type="InterPro" id="IPR012674">
    <property type="entry name" value="Calycin"/>
</dbReference>
<sequence length="160" mass="18469">MRSLAALIVLVGVAAAAQNLPEKYYGKFAAENSKNVNFDEYLTAKGYGWFTRKLVTMANFEKVFKKSDKPNAFSFENLTSKKNVYYTDVTIGQKFKGEGLDGTQHEVVFELVGDHLFEKHTPLEEGEAKAETHEYFFEEDWLVVQMKEKDIVAKRYYKRQ</sequence>
<feature type="non-terminal residue" evidence="5">
    <location>
        <position position="1"/>
    </location>
</feature>
<evidence type="ECO:0000256" key="3">
    <source>
        <dbReference type="ARBA" id="ARBA00023121"/>
    </source>
</evidence>
<dbReference type="Gene3D" id="2.40.128.20">
    <property type="match status" value="1"/>
</dbReference>
<reference evidence="5" key="1">
    <citation type="submission" date="2023-06" db="EMBL/GenBank/DDBJ databases">
        <authorList>
            <person name="Delattre M."/>
        </authorList>
    </citation>
    <scope>NUCLEOTIDE SEQUENCE</scope>
    <source>
        <strain evidence="5">AF72</strain>
    </source>
</reference>
<gene>
    <name evidence="5" type="ORF">MSPICULIGERA_LOCUS14073</name>
</gene>
<feature type="signal peptide" evidence="4">
    <location>
        <begin position="1"/>
        <end position="16"/>
    </location>
</feature>
<comment type="caution">
    <text evidence="5">The sequence shown here is derived from an EMBL/GenBank/DDBJ whole genome shotgun (WGS) entry which is preliminary data.</text>
</comment>
<dbReference type="PRINTS" id="PR00178">
    <property type="entry name" value="FATTYACIDBP"/>
</dbReference>
<dbReference type="InterPro" id="IPR040094">
    <property type="entry name" value="Lbp1-4"/>
</dbReference>
<evidence type="ECO:0000256" key="4">
    <source>
        <dbReference type="SAM" id="SignalP"/>
    </source>
</evidence>
<protein>
    <recommendedName>
        <fullName evidence="7">Cytosolic fatty-acid binding proteins domain-containing protein</fullName>
    </recommendedName>
</protein>
<evidence type="ECO:0000313" key="5">
    <source>
        <dbReference type="EMBL" id="CAJ0575766.1"/>
    </source>
</evidence>
<evidence type="ECO:0000256" key="1">
    <source>
        <dbReference type="ARBA" id="ARBA00008390"/>
    </source>
</evidence>